<dbReference type="InterPro" id="IPR021842">
    <property type="entry name" value="DUF3435"/>
</dbReference>
<name>A0A1J9QSQ2_9EURO</name>
<comment type="caution">
    <text evidence="1">The sequence shown here is derived from an EMBL/GenBank/DDBJ whole genome shotgun (WGS) entry which is preliminary data.</text>
</comment>
<dbReference type="VEuPathDB" id="FungiDB:AJ78_01677"/>
<evidence type="ECO:0000313" key="1">
    <source>
        <dbReference type="EMBL" id="OJD18301.1"/>
    </source>
</evidence>
<dbReference type="PANTHER" id="PTHR37535">
    <property type="entry name" value="FLUG DOMAIN PROTEIN"/>
    <property type="match status" value="1"/>
</dbReference>
<dbReference type="AlphaFoldDB" id="A0A1J9QSQ2"/>
<protein>
    <submittedName>
        <fullName evidence="1">Uncharacterized protein</fullName>
    </submittedName>
</protein>
<accession>A0A1J9QSQ2</accession>
<sequence>MLWIDFDLTQTFPEEGALTSRQQMWVDKEMKLVDYFVNNLPEDYKEGFFGHEGCFTCLSSGELFHIQAFKLLNIKRPEDLYNLRVLNGLNQQELPLWDDLADQFVFCSAVREGYGVRIAHEIRLTTVSVQAQMRKGSKITGFPWVAKPYVARDAAAKNFNESSDVSDSLQNLMLQHTSIDMFLKHYLDRNINADVLSIYRGLEPQKALMRMMRSMRRSIDPRRLWKLTLEQSKSVPAKHHEDLSESRTLEEVL</sequence>
<proteinExistence type="predicted"/>
<reference evidence="1 2" key="1">
    <citation type="submission" date="2015-07" db="EMBL/GenBank/DDBJ databases">
        <title>Emmonsia species relationships and genome sequence.</title>
        <authorList>
            <consortium name="The Broad Institute Genomics Platform"/>
            <person name="Cuomo C.A."/>
            <person name="Munoz J.F."/>
            <person name="Imamovic A."/>
            <person name="Priest M.E."/>
            <person name="Young S."/>
            <person name="Clay O.K."/>
            <person name="McEwen J.G."/>
        </authorList>
    </citation>
    <scope>NUCLEOTIDE SEQUENCE [LARGE SCALE GENOMIC DNA]</scope>
    <source>
        <strain evidence="1 2">UAMH 9510</strain>
    </source>
</reference>
<dbReference type="Pfam" id="PF11917">
    <property type="entry name" value="DUF3435"/>
    <property type="match status" value="1"/>
</dbReference>
<dbReference type="Proteomes" id="UP000182235">
    <property type="component" value="Unassembled WGS sequence"/>
</dbReference>
<gene>
    <name evidence="1" type="ORF">AJ78_01677</name>
</gene>
<organism evidence="1 2">
    <name type="scientific">Emergomyces pasteurianus Ep9510</name>
    <dbReference type="NCBI Taxonomy" id="1447872"/>
    <lineage>
        <taxon>Eukaryota</taxon>
        <taxon>Fungi</taxon>
        <taxon>Dikarya</taxon>
        <taxon>Ascomycota</taxon>
        <taxon>Pezizomycotina</taxon>
        <taxon>Eurotiomycetes</taxon>
        <taxon>Eurotiomycetidae</taxon>
        <taxon>Onygenales</taxon>
        <taxon>Ajellomycetaceae</taxon>
        <taxon>Emergomyces</taxon>
    </lineage>
</organism>
<dbReference type="PANTHER" id="PTHR37535:SF2">
    <property type="entry name" value="FINGER DOMAIN PROTEIN, PUTATIVE (AFU_ORTHOLOGUE AFUA_6G09300)-RELATED"/>
    <property type="match status" value="1"/>
</dbReference>
<keyword evidence="2" id="KW-1185">Reference proteome</keyword>
<evidence type="ECO:0000313" key="2">
    <source>
        <dbReference type="Proteomes" id="UP000182235"/>
    </source>
</evidence>
<dbReference type="OrthoDB" id="3544487at2759"/>
<dbReference type="EMBL" id="LGRN01000039">
    <property type="protein sequence ID" value="OJD18301.1"/>
    <property type="molecule type" value="Genomic_DNA"/>
</dbReference>
<dbReference type="STRING" id="1447872.A0A1J9QSQ2"/>